<dbReference type="PANTHER" id="PTHR45772:SF1">
    <property type="entry name" value="ABC TRANSPORTER ATP-BINDING PROTEIN"/>
    <property type="match status" value="1"/>
</dbReference>
<keyword evidence="6" id="KW-1185">Reference proteome</keyword>
<name>A0ABN1GIK9_9ACTN</name>
<keyword evidence="3" id="KW-0067">ATP-binding</keyword>
<dbReference type="EMBL" id="BAAAHE010000008">
    <property type="protein sequence ID" value="GAA0612306.1"/>
    <property type="molecule type" value="Genomic_DNA"/>
</dbReference>
<dbReference type="InterPro" id="IPR027417">
    <property type="entry name" value="P-loop_NTPase"/>
</dbReference>
<dbReference type="InterPro" id="IPR003439">
    <property type="entry name" value="ABC_transporter-like_ATP-bd"/>
</dbReference>
<dbReference type="Proteomes" id="UP001500957">
    <property type="component" value="Unassembled WGS sequence"/>
</dbReference>
<dbReference type="PROSITE" id="PS50893">
    <property type="entry name" value="ABC_TRANSPORTER_2"/>
    <property type="match status" value="1"/>
</dbReference>
<dbReference type="CDD" id="cd03219">
    <property type="entry name" value="ABC_Mj1267_LivG_branched"/>
    <property type="match status" value="1"/>
</dbReference>
<keyword evidence="2" id="KW-0547">Nucleotide-binding</keyword>
<dbReference type="InterPro" id="IPR003593">
    <property type="entry name" value="AAA+_ATPase"/>
</dbReference>
<proteinExistence type="predicted"/>
<evidence type="ECO:0000313" key="6">
    <source>
        <dbReference type="Proteomes" id="UP001500957"/>
    </source>
</evidence>
<dbReference type="SMART" id="SM00382">
    <property type="entry name" value="AAA"/>
    <property type="match status" value="1"/>
</dbReference>
<evidence type="ECO:0000256" key="1">
    <source>
        <dbReference type="ARBA" id="ARBA00022448"/>
    </source>
</evidence>
<keyword evidence="1" id="KW-0813">Transport</keyword>
<gene>
    <name evidence="5" type="ORF">GCM10009547_12910</name>
</gene>
<comment type="caution">
    <text evidence="5">The sequence shown here is derived from an EMBL/GenBank/DDBJ whole genome shotgun (WGS) entry which is preliminary data.</text>
</comment>
<organism evidence="5 6">
    <name type="scientific">Sporichthya brevicatena</name>
    <dbReference type="NCBI Taxonomy" id="171442"/>
    <lineage>
        <taxon>Bacteria</taxon>
        <taxon>Bacillati</taxon>
        <taxon>Actinomycetota</taxon>
        <taxon>Actinomycetes</taxon>
        <taxon>Sporichthyales</taxon>
        <taxon>Sporichthyaceae</taxon>
        <taxon>Sporichthya</taxon>
    </lineage>
</organism>
<evidence type="ECO:0000256" key="3">
    <source>
        <dbReference type="ARBA" id="ARBA00022840"/>
    </source>
</evidence>
<dbReference type="SUPFAM" id="SSF52540">
    <property type="entry name" value="P-loop containing nucleoside triphosphate hydrolases"/>
    <property type="match status" value="1"/>
</dbReference>
<evidence type="ECO:0000313" key="5">
    <source>
        <dbReference type="EMBL" id="GAA0612306.1"/>
    </source>
</evidence>
<dbReference type="InterPro" id="IPR051120">
    <property type="entry name" value="ABC_AA/LPS_Transport"/>
</dbReference>
<dbReference type="PANTHER" id="PTHR45772">
    <property type="entry name" value="CONSERVED COMPONENT OF ABC TRANSPORTER FOR NATURAL AMINO ACIDS-RELATED"/>
    <property type="match status" value="1"/>
</dbReference>
<accession>A0ABN1GIK9</accession>
<dbReference type="InterPro" id="IPR032823">
    <property type="entry name" value="BCA_ABC_TP_C"/>
</dbReference>
<reference evidence="5 6" key="1">
    <citation type="journal article" date="2019" name="Int. J. Syst. Evol. Microbiol.">
        <title>The Global Catalogue of Microorganisms (GCM) 10K type strain sequencing project: providing services to taxonomists for standard genome sequencing and annotation.</title>
        <authorList>
            <consortium name="The Broad Institute Genomics Platform"/>
            <consortium name="The Broad Institute Genome Sequencing Center for Infectious Disease"/>
            <person name="Wu L."/>
            <person name="Ma J."/>
        </authorList>
    </citation>
    <scope>NUCLEOTIDE SEQUENCE [LARGE SCALE GENOMIC DNA]</scope>
    <source>
        <strain evidence="5 6">JCM 10671</strain>
    </source>
</reference>
<evidence type="ECO:0000256" key="2">
    <source>
        <dbReference type="ARBA" id="ARBA00022741"/>
    </source>
</evidence>
<evidence type="ECO:0000259" key="4">
    <source>
        <dbReference type="PROSITE" id="PS50893"/>
    </source>
</evidence>
<dbReference type="Pfam" id="PF00005">
    <property type="entry name" value="ABC_tran"/>
    <property type="match status" value="1"/>
</dbReference>
<dbReference type="Pfam" id="PF12399">
    <property type="entry name" value="BCA_ABC_TP_C"/>
    <property type="match status" value="1"/>
</dbReference>
<protein>
    <recommendedName>
        <fullName evidence="4">ABC transporter domain-containing protein</fullName>
    </recommendedName>
</protein>
<dbReference type="RefSeq" id="WP_344602817.1">
    <property type="nucleotide sequence ID" value="NZ_BAAAHE010000008.1"/>
</dbReference>
<feature type="domain" description="ABC transporter" evidence="4">
    <location>
        <begin position="11"/>
        <end position="257"/>
    </location>
</feature>
<dbReference type="Gene3D" id="3.40.50.300">
    <property type="entry name" value="P-loop containing nucleotide triphosphate hydrolases"/>
    <property type="match status" value="1"/>
</dbReference>
<sequence>MRADQGRGPGLEARGVTVRYGGLVAADSVTLSAPLGRITGLIGPNGAGKTTTFSACSGTAPVSSGSVHLFGEEVTGVPPQIRGQRGLGRTFQRMELFDSLTVADNVGLGLEAGLAGSKPWRHLLGNKGDKARIVARVQESLRRCGIEDLAQVTAGELSTGQGRLVELARVLAGNFRMLLLDEPSSGLDRAETARFGAILRNTVAETGCGILLVEHDMSLVLNICDYVYVLDFGKLIFEGTPAQIVASQEVQAAYLGSADLEAS</sequence>